<dbReference type="Proteomes" id="UP000271098">
    <property type="component" value="Unassembled WGS sequence"/>
</dbReference>
<organism evidence="3">
    <name type="scientific">Gongylonema pulchrum</name>
    <dbReference type="NCBI Taxonomy" id="637853"/>
    <lineage>
        <taxon>Eukaryota</taxon>
        <taxon>Metazoa</taxon>
        <taxon>Ecdysozoa</taxon>
        <taxon>Nematoda</taxon>
        <taxon>Chromadorea</taxon>
        <taxon>Rhabditida</taxon>
        <taxon>Spirurina</taxon>
        <taxon>Spiruromorpha</taxon>
        <taxon>Spiruroidea</taxon>
        <taxon>Gongylonematidae</taxon>
        <taxon>Gongylonema</taxon>
    </lineage>
</organism>
<gene>
    <name evidence="1" type="ORF">GPUH_LOCUS4708</name>
</gene>
<name>A0A183D7L7_9BILA</name>
<accession>A0A183D7L7</accession>
<evidence type="ECO:0000313" key="2">
    <source>
        <dbReference type="Proteomes" id="UP000271098"/>
    </source>
</evidence>
<sequence>MKIDLSLDCCPYFCLTDSRQSFRSSSTERFLSPPMPGLVPRVSGSLRSGLSLQSYIERVAQPTPVPCIAGLMEKLDRAEARDLILCTLHLLHFLPRKILTAIISHFESNGLVLNFISLLRVALDFFKYHGKTYTIQATSNK</sequence>
<dbReference type="WBParaSite" id="GPUH_0000471501-mRNA-1">
    <property type="protein sequence ID" value="GPUH_0000471501-mRNA-1"/>
    <property type="gene ID" value="GPUH_0000471501"/>
</dbReference>
<keyword evidence="2" id="KW-1185">Reference proteome</keyword>
<dbReference type="AlphaFoldDB" id="A0A183D7L7"/>
<evidence type="ECO:0000313" key="3">
    <source>
        <dbReference type="WBParaSite" id="GPUH_0000471501-mRNA-1"/>
    </source>
</evidence>
<proteinExistence type="predicted"/>
<reference evidence="3" key="1">
    <citation type="submission" date="2016-06" db="UniProtKB">
        <authorList>
            <consortium name="WormBaseParasite"/>
        </authorList>
    </citation>
    <scope>IDENTIFICATION</scope>
</reference>
<evidence type="ECO:0000313" key="1">
    <source>
        <dbReference type="EMBL" id="VDK46857.1"/>
    </source>
</evidence>
<dbReference type="EMBL" id="UYRT01009211">
    <property type="protein sequence ID" value="VDK46857.1"/>
    <property type="molecule type" value="Genomic_DNA"/>
</dbReference>
<protein>
    <submittedName>
        <fullName evidence="3">Symplekin_C domain-containing protein</fullName>
    </submittedName>
</protein>
<reference evidence="1 2" key="2">
    <citation type="submission" date="2018-11" db="EMBL/GenBank/DDBJ databases">
        <authorList>
            <consortium name="Pathogen Informatics"/>
        </authorList>
    </citation>
    <scope>NUCLEOTIDE SEQUENCE [LARGE SCALE GENOMIC DNA]</scope>
</reference>